<proteinExistence type="predicted"/>
<evidence type="ECO:0000256" key="1">
    <source>
        <dbReference type="SAM" id="Phobius"/>
    </source>
</evidence>
<dbReference type="AlphaFoldDB" id="A0A5D2LKQ3"/>
<keyword evidence="1" id="KW-1133">Transmembrane helix</keyword>
<protein>
    <submittedName>
        <fullName evidence="2">Uncharacterized protein</fullName>
    </submittedName>
</protein>
<gene>
    <name evidence="2" type="ORF">ES332_D03G080500v1</name>
</gene>
<keyword evidence="3" id="KW-1185">Reference proteome</keyword>
<keyword evidence="1" id="KW-0472">Membrane</keyword>
<organism evidence="2 3">
    <name type="scientific">Gossypium tomentosum</name>
    <name type="common">Hawaiian cotton</name>
    <name type="synonym">Gossypium sandvicense</name>
    <dbReference type="NCBI Taxonomy" id="34277"/>
    <lineage>
        <taxon>Eukaryota</taxon>
        <taxon>Viridiplantae</taxon>
        <taxon>Streptophyta</taxon>
        <taxon>Embryophyta</taxon>
        <taxon>Tracheophyta</taxon>
        <taxon>Spermatophyta</taxon>
        <taxon>Magnoliopsida</taxon>
        <taxon>eudicotyledons</taxon>
        <taxon>Gunneridae</taxon>
        <taxon>Pentapetalae</taxon>
        <taxon>rosids</taxon>
        <taxon>malvids</taxon>
        <taxon>Malvales</taxon>
        <taxon>Malvaceae</taxon>
        <taxon>Malvoideae</taxon>
        <taxon>Gossypium</taxon>
    </lineage>
</organism>
<accession>A0A5D2LKQ3</accession>
<sequence length="99" mass="10359">MATVSCSQAGLSKIHHSITDCNGVSKESIARYGVQGRGARKSKGACGERLKGVVRARAEPGCGAGGLLLGFSQSLWCWAVGFSILGICIWAYLDLGLLM</sequence>
<feature type="transmembrane region" description="Helical" evidence="1">
    <location>
        <begin position="75"/>
        <end position="93"/>
    </location>
</feature>
<dbReference type="EMBL" id="CM017625">
    <property type="protein sequence ID" value="TYH79690.1"/>
    <property type="molecule type" value="Genomic_DNA"/>
</dbReference>
<reference evidence="2 3" key="1">
    <citation type="submission" date="2019-07" db="EMBL/GenBank/DDBJ databases">
        <title>WGS assembly of Gossypium tomentosum.</title>
        <authorList>
            <person name="Chen Z.J."/>
            <person name="Sreedasyam A."/>
            <person name="Ando A."/>
            <person name="Song Q."/>
            <person name="De L."/>
            <person name="Hulse-Kemp A."/>
            <person name="Ding M."/>
            <person name="Ye W."/>
            <person name="Kirkbride R."/>
            <person name="Jenkins J."/>
            <person name="Plott C."/>
            <person name="Lovell J."/>
            <person name="Lin Y.-M."/>
            <person name="Vaughn R."/>
            <person name="Liu B."/>
            <person name="Li W."/>
            <person name="Simpson S."/>
            <person name="Scheffler B."/>
            <person name="Saski C."/>
            <person name="Grover C."/>
            <person name="Hu G."/>
            <person name="Conover J."/>
            <person name="Carlson J."/>
            <person name="Shu S."/>
            <person name="Boston L."/>
            <person name="Williams M."/>
            <person name="Peterson D."/>
            <person name="Mcgee K."/>
            <person name="Jones D."/>
            <person name="Wendel J."/>
            <person name="Stelly D."/>
            <person name="Grimwood J."/>
            <person name="Schmutz J."/>
        </authorList>
    </citation>
    <scope>NUCLEOTIDE SEQUENCE [LARGE SCALE GENOMIC DNA]</scope>
    <source>
        <strain evidence="2">7179.01</strain>
    </source>
</reference>
<dbReference type="Proteomes" id="UP000322667">
    <property type="component" value="Chromosome D03"/>
</dbReference>
<name>A0A5D2LKQ3_GOSTO</name>
<evidence type="ECO:0000313" key="2">
    <source>
        <dbReference type="EMBL" id="TYH79690.1"/>
    </source>
</evidence>
<keyword evidence="1" id="KW-0812">Transmembrane</keyword>
<evidence type="ECO:0000313" key="3">
    <source>
        <dbReference type="Proteomes" id="UP000322667"/>
    </source>
</evidence>